<dbReference type="InterPro" id="IPR035068">
    <property type="entry name" value="TldD/PmbA_N"/>
</dbReference>
<dbReference type="InterPro" id="IPR045570">
    <property type="entry name" value="Metalloprtase-TldD/E_cen_dom"/>
</dbReference>
<dbReference type="PANTHER" id="PTHR43421:SF1">
    <property type="entry name" value="METALLOPROTEASE PMBA"/>
    <property type="match status" value="1"/>
</dbReference>
<dbReference type="EMBL" id="CP084167">
    <property type="protein sequence ID" value="UJG43568.1"/>
    <property type="molecule type" value="Genomic_DNA"/>
</dbReference>
<dbReference type="GO" id="GO:0006508">
    <property type="term" value="P:proteolysis"/>
    <property type="evidence" value="ECO:0007669"/>
    <property type="project" value="InterPro"/>
</dbReference>
<dbReference type="Pfam" id="PF19290">
    <property type="entry name" value="PmbA_TldD_2nd"/>
    <property type="match status" value="1"/>
</dbReference>
<sequence length="448" mass="49334">MDNEFFDLAKHALDYGLNLGAEEIEIYAVKGFSRTVQLEKTAISRFSETSGSGIGVRIFKNKAVGMSSTTIFTKENIEKTVKNAFSLSKISQPDPKFQSLPSDDRPIPDIDDLYDEAVENLSVEEFTDLMLQSVEEGKIEKDVIIGGNYGLGKLERIILNSQGIERWCKSTSISGYLSVKIEKEEDIGVAYYYDSSNTLKQFDYIKIGKEAGIRAKKMLGAKKIETKTLPIFLDPESTYGTLSSIVSQGVNAFNVINKTSFFIDKIGDKIATEKLTIIDDPFYPGGINSAKFDDEGVVPKEKTVLVKDGILQTYVTDSYTAPLVGLENTGHASRGTFSSRPVPSVYALQIKEGETSKDSLLEELKEGIFLLGSSIHPSGDSPTISSQINQGFYVKDGEIVHPVKNAVIGGNIYELLNSITYFSKETENRKGHIAPWMLIENLKVSGGK</sequence>
<dbReference type="InterPro" id="IPR047657">
    <property type="entry name" value="PmbA"/>
</dbReference>
<dbReference type="PANTHER" id="PTHR43421">
    <property type="entry name" value="METALLOPROTEASE PMBA"/>
    <property type="match status" value="1"/>
</dbReference>
<feature type="domain" description="Metalloprotease TldD/E N-terminal" evidence="1">
    <location>
        <begin position="25"/>
        <end position="87"/>
    </location>
</feature>
<evidence type="ECO:0000313" key="4">
    <source>
        <dbReference type="EMBL" id="UJG43568.1"/>
    </source>
</evidence>
<accession>A0A9Y1BQZ5</accession>
<dbReference type="GO" id="GO:0005829">
    <property type="term" value="C:cytosol"/>
    <property type="evidence" value="ECO:0007669"/>
    <property type="project" value="TreeGrafter"/>
</dbReference>
<dbReference type="GO" id="GO:0008237">
    <property type="term" value="F:metallopeptidase activity"/>
    <property type="evidence" value="ECO:0007669"/>
    <property type="project" value="InterPro"/>
</dbReference>
<dbReference type="Proteomes" id="UP001200513">
    <property type="component" value="Chromosome"/>
</dbReference>
<reference evidence="4" key="1">
    <citation type="journal article" date="2022" name="Nat. Microbiol.">
        <title>Unique mobile elements and scalable gene flow at the prokaryote-eukaryote boundary revealed by circularized Asgard archaea genomes.</title>
        <authorList>
            <person name="Wu F."/>
            <person name="Speth D.R."/>
            <person name="Philosof A."/>
            <person name="Cremiere A."/>
            <person name="Narayanan A."/>
            <person name="Barco R.A."/>
            <person name="Connon S.A."/>
            <person name="Amend J.P."/>
            <person name="Antoshechkin I.A."/>
            <person name="Orphan V.J."/>
        </authorList>
    </citation>
    <scope>NUCLEOTIDE SEQUENCE</scope>
    <source>
        <strain evidence="4">PR6</strain>
    </source>
</reference>
<dbReference type="Gene3D" id="3.30.2290.10">
    <property type="entry name" value="PmbA/TldD superfamily"/>
    <property type="match status" value="1"/>
</dbReference>
<proteinExistence type="predicted"/>
<organism evidence="4">
    <name type="scientific">Candidatus Heimdallarchaeum endolithica</name>
    <dbReference type="NCBI Taxonomy" id="2876572"/>
    <lineage>
        <taxon>Archaea</taxon>
        <taxon>Promethearchaeati</taxon>
        <taxon>Candidatus Heimdallarchaeota</taxon>
        <taxon>Candidatus Heimdallarchaeia (ex Rinke et al. 2021) (nom. nud.)</taxon>
        <taxon>Candidatus Heimdallarchaeales</taxon>
        <taxon>Candidatus Heimdallarchaeaceae</taxon>
        <taxon>Candidatus Heimdallarchaeum</taxon>
    </lineage>
</organism>
<feature type="domain" description="Metalloprotease TldD/E central" evidence="3">
    <location>
        <begin position="119"/>
        <end position="219"/>
    </location>
</feature>
<feature type="domain" description="Metalloprotease TldD/E C-terminal" evidence="2">
    <location>
        <begin position="226"/>
        <end position="446"/>
    </location>
</feature>
<evidence type="ECO:0000259" key="1">
    <source>
        <dbReference type="Pfam" id="PF01523"/>
    </source>
</evidence>
<gene>
    <name evidence="4" type="ORF">K9W46_14515</name>
</gene>
<evidence type="ECO:0000259" key="3">
    <source>
        <dbReference type="Pfam" id="PF19290"/>
    </source>
</evidence>
<dbReference type="InterPro" id="IPR036059">
    <property type="entry name" value="TldD/PmbA_sf"/>
</dbReference>
<dbReference type="Pfam" id="PF01523">
    <property type="entry name" value="PmbA_TldD_1st"/>
    <property type="match status" value="1"/>
</dbReference>
<dbReference type="AlphaFoldDB" id="A0A9Y1BQZ5"/>
<dbReference type="SUPFAM" id="SSF111283">
    <property type="entry name" value="Putative modulator of DNA gyrase, PmbA/TldD"/>
    <property type="match status" value="1"/>
</dbReference>
<dbReference type="Pfam" id="PF19289">
    <property type="entry name" value="PmbA_TldD_3rd"/>
    <property type="match status" value="1"/>
</dbReference>
<protein>
    <submittedName>
        <fullName evidence="4">TldD/PmbA family protein</fullName>
    </submittedName>
</protein>
<evidence type="ECO:0000259" key="2">
    <source>
        <dbReference type="Pfam" id="PF19289"/>
    </source>
</evidence>
<dbReference type="InterPro" id="IPR002510">
    <property type="entry name" value="Metalloprtase-TldD/E_N"/>
</dbReference>
<name>A0A9Y1BQZ5_9ARCH</name>
<dbReference type="InterPro" id="IPR045569">
    <property type="entry name" value="Metalloprtase-TldD/E_C"/>
</dbReference>